<dbReference type="SUPFAM" id="SSF52087">
    <property type="entry name" value="CRAL/TRIO domain"/>
    <property type="match status" value="1"/>
</dbReference>
<evidence type="ECO:0000256" key="1">
    <source>
        <dbReference type="SAM" id="MobiDB-lite"/>
    </source>
</evidence>
<evidence type="ECO:0000313" key="2">
    <source>
        <dbReference type="EMBL" id="KAK9508280.1"/>
    </source>
</evidence>
<dbReference type="SUPFAM" id="SSF46938">
    <property type="entry name" value="CRAL/TRIO N-terminal domain"/>
    <property type="match status" value="1"/>
</dbReference>
<dbReference type="GO" id="GO:1902936">
    <property type="term" value="F:phosphatidylinositol bisphosphate binding"/>
    <property type="evidence" value="ECO:0007669"/>
    <property type="project" value="TreeGrafter"/>
</dbReference>
<gene>
    <name evidence="2" type="ORF">O3M35_007977</name>
</gene>
<evidence type="ECO:0008006" key="4">
    <source>
        <dbReference type="Google" id="ProtNLM"/>
    </source>
</evidence>
<comment type="caution">
    <text evidence="2">The sequence shown here is derived from an EMBL/GenBank/DDBJ whole genome shotgun (WGS) entry which is preliminary data.</text>
</comment>
<dbReference type="InterPro" id="IPR036273">
    <property type="entry name" value="CRAL/TRIO_N_dom_sf"/>
</dbReference>
<keyword evidence="3" id="KW-1185">Reference proteome</keyword>
<dbReference type="PANTHER" id="PTHR10174">
    <property type="entry name" value="ALPHA-TOCOPHEROL TRANSFER PROTEIN-RELATED"/>
    <property type="match status" value="1"/>
</dbReference>
<dbReference type="Gene3D" id="3.40.525.10">
    <property type="entry name" value="CRAL-TRIO lipid binding domain"/>
    <property type="match status" value="1"/>
</dbReference>
<dbReference type="InterPro" id="IPR036865">
    <property type="entry name" value="CRAL-TRIO_dom_sf"/>
</dbReference>
<dbReference type="GO" id="GO:0016020">
    <property type="term" value="C:membrane"/>
    <property type="evidence" value="ECO:0007669"/>
    <property type="project" value="TreeGrafter"/>
</dbReference>
<organism evidence="2 3">
    <name type="scientific">Rhynocoris fuscipes</name>
    <dbReference type="NCBI Taxonomy" id="488301"/>
    <lineage>
        <taxon>Eukaryota</taxon>
        <taxon>Metazoa</taxon>
        <taxon>Ecdysozoa</taxon>
        <taxon>Arthropoda</taxon>
        <taxon>Hexapoda</taxon>
        <taxon>Insecta</taxon>
        <taxon>Pterygota</taxon>
        <taxon>Neoptera</taxon>
        <taxon>Paraneoptera</taxon>
        <taxon>Hemiptera</taxon>
        <taxon>Heteroptera</taxon>
        <taxon>Panheteroptera</taxon>
        <taxon>Cimicomorpha</taxon>
        <taxon>Reduviidae</taxon>
        <taxon>Harpactorinae</taxon>
        <taxon>Harpactorini</taxon>
        <taxon>Rhynocoris</taxon>
    </lineage>
</organism>
<dbReference type="AlphaFoldDB" id="A0AAW1DDV5"/>
<evidence type="ECO:0000313" key="3">
    <source>
        <dbReference type="Proteomes" id="UP001461498"/>
    </source>
</evidence>
<dbReference type="Proteomes" id="UP001461498">
    <property type="component" value="Unassembled WGS sequence"/>
</dbReference>
<feature type="compositionally biased region" description="Basic and acidic residues" evidence="1">
    <location>
        <begin position="36"/>
        <end position="45"/>
    </location>
</feature>
<proteinExistence type="predicted"/>
<dbReference type="PANTHER" id="PTHR10174:SF222">
    <property type="entry name" value="GH10083P-RELATED"/>
    <property type="match status" value="1"/>
</dbReference>
<protein>
    <recommendedName>
        <fullName evidence="4">CRAL-TRIO domain-containing protein</fullName>
    </recommendedName>
</protein>
<dbReference type="Gene3D" id="1.20.5.1200">
    <property type="entry name" value="Alpha-tocopherol transfer"/>
    <property type="match status" value="1"/>
</dbReference>
<feature type="compositionally biased region" description="Polar residues" evidence="1">
    <location>
        <begin position="1"/>
        <end position="10"/>
    </location>
</feature>
<feature type="region of interest" description="Disordered" evidence="1">
    <location>
        <begin position="1"/>
        <end position="45"/>
    </location>
</feature>
<dbReference type="EMBL" id="JAPXFL010000004">
    <property type="protein sequence ID" value="KAK9508280.1"/>
    <property type="molecule type" value="Genomic_DNA"/>
</dbReference>
<reference evidence="2 3" key="1">
    <citation type="submission" date="2022-12" db="EMBL/GenBank/DDBJ databases">
        <title>Chromosome-level genome assembly of true bugs.</title>
        <authorList>
            <person name="Ma L."/>
            <person name="Li H."/>
        </authorList>
    </citation>
    <scope>NUCLEOTIDE SEQUENCE [LARGE SCALE GENOMIC DNA]</scope>
    <source>
        <strain evidence="2">Lab_2022b</strain>
    </source>
</reference>
<name>A0AAW1DDV5_9HEMI</name>
<sequence length="283" mass="32018">MSFSESSASSDKPKQEHSDGTQGGNEDIQGQQEENSEVKPENEANRNEEIVNYLKEWLPHQKHIPDVKNEKLLYHFAASSKGNIHTACKKIDSYFTVRTLIPDFYDTRDPTSDAIVQSCNCISLGFLPGLASDGSKVMLISLLKREPTEFEFLPFIRRLFMYIDLNFVKDLNPGQGIYFLTDCQNSSLNHVMKLTPSVVRKCSVCFQFHLYGHEYSKLFAIIPKEILPRDAGGHGPSYREISETAQEQLVSERNWLLTEGSDKSIEIHRNGKCPISSTGCCIM</sequence>
<accession>A0AAW1DDV5</accession>